<evidence type="ECO:0000313" key="1">
    <source>
        <dbReference type="EMBL" id="KAI0085688.1"/>
    </source>
</evidence>
<reference evidence="1" key="1">
    <citation type="journal article" date="2021" name="Environ. Microbiol.">
        <title>Gene family expansions and transcriptome signatures uncover fungal adaptations to wood decay.</title>
        <authorList>
            <person name="Hage H."/>
            <person name="Miyauchi S."/>
            <person name="Viragh M."/>
            <person name="Drula E."/>
            <person name="Min B."/>
            <person name="Chaduli D."/>
            <person name="Navarro D."/>
            <person name="Favel A."/>
            <person name="Norest M."/>
            <person name="Lesage-Meessen L."/>
            <person name="Balint B."/>
            <person name="Merenyi Z."/>
            <person name="de Eugenio L."/>
            <person name="Morin E."/>
            <person name="Martinez A.T."/>
            <person name="Baldrian P."/>
            <person name="Stursova M."/>
            <person name="Martinez M.J."/>
            <person name="Novotny C."/>
            <person name="Magnuson J.K."/>
            <person name="Spatafora J.W."/>
            <person name="Maurice S."/>
            <person name="Pangilinan J."/>
            <person name="Andreopoulos W."/>
            <person name="LaButti K."/>
            <person name="Hundley H."/>
            <person name="Na H."/>
            <person name="Kuo A."/>
            <person name="Barry K."/>
            <person name="Lipzen A."/>
            <person name="Henrissat B."/>
            <person name="Riley R."/>
            <person name="Ahrendt S."/>
            <person name="Nagy L.G."/>
            <person name="Grigoriev I.V."/>
            <person name="Martin F."/>
            <person name="Rosso M.N."/>
        </authorList>
    </citation>
    <scope>NUCLEOTIDE SEQUENCE</scope>
    <source>
        <strain evidence="1">CBS 384.51</strain>
    </source>
</reference>
<keyword evidence="2" id="KW-1185">Reference proteome</keyword>
<sequence>MSETEPDLPIDAVARCTREAQKDGIFAGLSSGLAGAIIGSKFYRLNRNQTILCGIATGVLAGYQFTQVFLASNLARLRAEQAQLVKAQTSEPVFGDSSTG</sequence>
<evidence type="ECO:0000313" key="2">
    <source>
        <dbReference type="Proteomes" id="UP001055072"/>
    </source>
</evidence>
<gene>
    <name evidence="1" type="ORF">BDY19DRAFT_908898</name>
</gene>
<organism evidence="1 2">
    <name type="scientific">Irpex rosettiformis</name>
    <dbReference type="NCBI Taxonomy" id="378272"/>
    <lineage>
        <taxon>Eukaryota</taxon>
        <taxon>Fungi</taxon>
        <taxon>Dikarya</taxon>
        <taxon>Basidiomycota</taxon>
        <taxon>Agaricomycotina</taxon>
        <taxon>Agaricomycetes</taxon>
        <taxon>Polyporales</taxon>
        <taxon>Irpicaceae</taxon>
        <taxon>Irpex</taxon>
    </lineage>
</organism>
<comment type="caution">
    <text evidence="1">The sequence shown here is derived from an EMBL/GenBank/DDBJ whole genome shotgun (WGS) entry which is preliminary data.</text>
</comment>
<accession>A0ACB8TUN5</accession>
<name>A0ACB8TUN5_9APHY</name>
<dbReference type="EMBL" id="MU274929">
    <property type="protein sequence ID" value="KAI0085688.1"/>
    <property type="molecule type" value="Genomic_DNA"/>
</dbReference>
<dbReference type="Proteomes" id="UP001055072">
    <property type="component" value="Unassembled WGS sequence"/>
</dbReference>
<proteinExistence type="predicted"/>
<protein>
    <submittedName>
        <fullName evidence="1">Uncharacterized protein</fullName>
    </submittedName>
</protein>